<gene>
    <name evidence="6" type="ORF">ARMOST_02889</name>
</gene>
<sequence>MIPTKPLGGYNWTITARLMLSAYSYRHLRAFSCDMNTTCLVCDIPTSTKCARCKSVYYCSKAHIAQDWLTHKTYCKRVSAAGINTFDAILFGANETEPRLIKLPWSYAPRDVGDASWQKLDYEPWFDGKDHCIRTMYVQRFGCLNGPPLGRTLVVLYDDYFSINGSPINRCIQTVTRGNDVHPWAGNILALREQRMASDLYNDAVMEEDLAPLIRYFEDYGKGQVAAR</sequence>
<dbReference type="AlphaFoldDB" id="A0A284QT56"/>
<keyword evidence="3" id="KW-0862">Zinc</keyword>
<accession>A0A284QT56</accession>
<keyword evidence="1" id="KW-0479">Metal-binding</keyword>
<evidence type="ECO:0000256" key="2">
    <source>
        <dbReference type="ARBA" id="ARBA00022771"/>
    </source>
</evidence>
<dbReference type="Pfam" id="PF01753">
    <property type="entry name" value="zf-MYND"/>
    <property type="match status" value="1"/>
</dbReference>
<evidence type="ECO:0000313" key="7">
    <source>
        <dbReference type="Proteomes" id="UP000219338"/>
    </source>
</evidence>
<evidence type="ECO:0000256" key="1">
    <source>
        <dbReference type="ARBA" id="ARBA00022723"/>
    </source>
</evidence>
<dbReference type="InterPro" id="IPR002893">
    <property type="entry name" value="Znf_MYND"/>
</dbReference>
<name>A0A284QT56_ARMOS</name>
<dbReference type="GO" id="GO:0008270">
    <property type="term" value="F:zinc ion binding"/>
    <property type="evidence" value="ECO:0007669"/>
    <property type="project" value="UniProtKB-KW"/>
</dbReference>
<organism evidence="6 7">
    <name type="scientific">Armillaria ostoyae</name>
    <name type="common">Armillaria root rot fungus</name>
    <dbReference type="NCBI Taxonomy" id="47428"/>
    <lineage>
        <taxon>Eukaryota</taxon>
        <taxon>Fungi</taxon>
        <taxon>Dikarya</taxon>
        <taxon>Basidiomycota</taxon>
        <taxon>Agaricomycotina</taxon>
        <taxon>Agaricomycetes</taxon>
        <taxon>Agaricomycetidae</taxon>
        <taxon>Agaricales</taxon>
        <taxon>Marasmiineae</taxon>
        <taxon>Physalacriaceae</taxon>
        <taxon>Armillaria</taxon>
    </lineage>
</organism>
<evidence type="ECO:0000313" key="6">
    <source>
        <dbReference type="EMBL" id="SJK99581.1"/>
    </source>
</evidence>
<dbReference type="SUPFAM" id="SSF144232">
    <property type="entry name" value="HIT/MYND zinc finger-like"/>
    <property type="match status" value="1"/>
</dbReference>
<proteinExistence type="predicted"/>
<reference evidence="7" key="1">
    <citation type="journal article" date="2017" name="Nat. Ecol. Evol.">
        <title>Genome expansion and lineage-specific genetic innovations in the forest pathogenic fungi Armillaria.</title>
        <authorList>
            <person name="Sipos G."/>
            <person name="Prasanna A.N."/>
            <person name="Walter M.C."/>
            <person name="O'Connor E."/>
            <person name="Balint B."/>
            <person name="Krizsan K."/>
            <person name="Kiss B."/>
            <person name="Hess J."/>
            <person name="Varga T."/>
            <person name="Slot J."/>
            <person name="Riley R."/>
            <person name="Boka B."/>
            <person name="Rigling D."/>
            <person name="Barry K."/>
            <person name="Lee J."/>
            <person name="Mihaltcheva S."/>
            <person name="LaButti K."/>
            <person name="Lipzen A."/>
            <person name="Waldron R."/>
            <person name="Moloney N.M."/>
            <person name="Sperisen C."/>
            <person name="Kredics L."/>
            <person name="Vagvoelgyi C."/>
            <person name="Patrignani A."/>
            <person name="Fitzpatrick D."/>
            <person name="Nagy I."/>
            <person name="Doyle S."/>
            <person name="Anderson J.B."/>
            <person name="Grigoriev I.V."/>
            <person name="Gueldener U."/>
            <person name="Muensterkoetter M."/>
            <person name="Nagy L.G."/>
        </authorList>
    </citation>
    <scope>NUCLEOTIDE SEQUENCE [LARGE SCALE GENOMIC DNA]</scope>
    <source>
        <strain evidence="7">C18/9</strain>
    </source>
</reference>
<dbReference type="EMBL" id="FUEG01000002">
    <property type="protein sequence ID" value="SJK99581.1"/>
    <property type="molecule type" value="Genomic_DNA"/>
</dbReference>
<evidence type="ECO:0000259" key="5">
    <source>
        <dbReference type="PROSITE" id="PS50865"/>
    </source>
</evidence>
<feature type="domain" description="MYND-type" evidence="5">
    <location>
        <begin position="39"/>
        <end position="75"/>
    </location>
</feature>
<dbReference type="OrthoDB" id="437457at2759"/>
<dbReference type="Gene3D" id="6.10.140.2220">
    <property type="match status" value="1"/>
</dbReference>
<dbReference type="PROSITE" id="PS01360">
    <property type="entry name" value="ZF_MYND_1"/>
    <property type="match status" value="1"/>
</dbReference>
<dbReference type="STRING" id="47428.A0A284QT56"/>
<evidence type="ECO:0000256" key="4">
    <source>
        <dbReference type="PROSITE-ProRule" id="PRU00134"/>
    </source>
</evidence>
<dbReference type="OMA" id="GDASWQK"/>
<keyword evidence="7" id="KW-1185">Reference proteome</keyword>
<keyword evidence="2 4" id="KW-0863">Zinc-finger</keyword>
<evidence type="ECO:0000256" key="3">
    <source>
        <dbReference type="ARBA" id="ARBA00022833"/>
    </source>
</evidence>
<protein>
    <recommendedName>
        <fullName evidence="5">MYND-type domain-containing protein</fullName>
    </recommendedName>
</protein>
<dbReference type="Proteomes" id="UP000219338">
    <property type="component" value="Unassembled WGS sequence"/>
</dbReference>
<dbReference type="PROSITE" id="PS50865">
    <property type="entry name" value="ZF_MYND_2"/>
    <property type="match status" value="1"/>
</dbReference>